<dbReference type="Proteomes" id="UP000037069">
    <property type="component" value="Unassembled WGS sequence"/>
</dbReference>
<name>A0A0L0BYA4_LUCCU</name>
<reference evidence="2 3" key="1">
    <citation type="journal article" date="2015" name="Nat. Commun.">
        <title>Lucilia cuprina genome unlocks parasitic fly biology to underpin future interventions.</title>
        <authorList>
            <person name="Anstead C.A."/>
            <person name="Korhonen P.K."/>
            <person name="Young N.D."/>
            <person name="Hall R.S."/>
            <person name="Jex A.R."/>
            <person name="Murali S.C."/>
            <person name="Hughes D.S."/>
            <person name="Lee S.F."/>
            <person name="Perry T."/>
            <person name="Stroehlein A.J."/>
            <person name="Ansell B.R."/>
            <person name="Breugelmans B."/>
            <person name="Hofmann A."/>
            <person name="Qu J."/>
            <person name="Dugan S."/>
            <person name="Lee S.L."/>
            <person name="Chao H."/>
            <person name="Dinh H."/>
            <person name="Han Y."/>
            <person name="Doddapaneni H.V."/>
            <person name="Worley K.C."/>
            <person name="Muzny D.M."/>
            <person name="Ioannidis P."/>
            <person name="Waterhouse R.M."/>
            <person name="Zdobnov E.M."/>
            <person name="James P.J."/>
            <person name="Bagnall N.H."/>
            <person name="Kotze A.C."/>
            <person name="Gibbs R.A."/>
            <person name="Richards S."/>
            <person name="Batterham P."/>
            <person name="Gasser R.B."/>
        </authorList>
    </citation>
    <scope>NUCLEOTIDE SEQUENCE [LARGE SCALE GENOMIC DNA]</scope>
    <source>
        <strain evidence="2 3">LS</strain>
        <tissue evidence="2">Full body</tissue>
    </source>
</reference>
<evidence type="ECO:0000313" key="2">
    <source>
        <dbReference type="EMBL" id="KNC25018.1"/>
    </source>
</evidence>
<proteinExistence type="predicted"/>
<dbReference type="EMBL" id="JRES01001160">
    <property type="protein sequence ID" value="KNC25018.1"/>
    <property type="molecule type" value="Genomic_DNA"/>
</dbReference>
<accession>A0A0L0BYA4</accession>
<comment type="caution">
    <text evidence="2">The sequence shown here is derived from an EMBL/GenBank/DDBJ whole genome shotgun (WGS) entry which is preliminary data.</text>
</comment>
<organism evidence="2 3">
    <name type="scientific">Lucilia cuprina</name>
    <name type="common">Green bottle fly</name>
    <name type="synonym">Australian sheep blowfly</name>
    <dbReference type="NCBI Taxonomy" id="7375"/>
    <lineage>
        <taxon>Eukaryota</taxon>
        <taxon>Metazoa</taxon>
        <taxon>Ecdysozoa</taxon>
        <taxon>Arthropoda</taxon>
        <taxon>Hexapoda</taxon>
        <taxon>Insecta</taxon>
        <taxon>Pterygota</taxon>
        <taxon>Neoptera</taxon>
        <taxon>Endopterygota</taxon>
        <taxon>Diptera</taxon>
        <taxon>Brachycera</taxon>
        <taxon>Muscomorpha</taxon>
        <taxon>Oestroidea</taxon>
        <taxon>Calliphoridae</taxon>
        <taxon>Luciliinae</taxon>
        <taxon>Lucilia</taxon>
    </lineage>
</organism>
<gene>
    <name evidence="2" type="ORF">FF38_11913</name>
</gene>
<feature type="compositionally biased region" description="Pro residues" evidence="1">
    <location>
        <begin position="20"/>
        <end position="29"/>
    </location>
</feature>
<evidence type="ECO:0000313" key="3">
    <source>
        <dbReference type="Proteomes" id="UP000037069"/>
    </source>
</evidence>
<keyword evidence="3" id="KW-1185">Reference proteome</keyword>
<evidence type="ECO:0000256" key="1">
    <source>
        <dbReference type="SAM" id="MobiDB-lite"/>
    </source>
</evidence>
<protein>
    <submittedName>
        <fullName evidence="2">Uncharacterized protein</fullName>
    </submittedName>
</protein>
<sequence>MLSTEYLKETLSRSSSASGPAPPTPPPPSSSSTKAITLHTTMQHTKTTMKMFVYGWMDRWLFAWLAGRGRFWAAIMVEMEYTKTSTATTTTTTLVNLSPNKELKLARSTKRHQRGDDDDCAVALIMISWFLISKFITFVKEQQNNPQHSHTFVKNMIGRRYI</sequence>
<dbReference type="AlphaFoldDB" id="A0A0L0BYA4"/>
<feature type="region of interest" description="Disordered" evidence="1">
    <location>
        <begin position="9"/>
        <end position="34"/>
    </location>
</feature>